<keyword evidence="3" id="KW-1185">Reference proteome</keyword>
<dbReference type="SUPFAM" id="SSF64076">
    <property type="entry name" value="MTH938-like"/>
    <property type="match status" value="1"/>
</dbReference>
<gene>
    <name evidence="2" type="ORF">PPNO1_LOCUS8646</name>
</gene>
<sequence>MRRHTIQRLATFRLPRASLRKPLPAPGLVPNATAQQTRQPWAAFHTSSANSIQWRKKQNPPKEPSRTDIGELDVLGNTPTPPTAIDRCLDRGFHFHSGAKVTDGSGVLLVNGEAFTWKPWMVMKEKRLVNAKGQIEIPTVAFDALDALQPRPDILILGVGPQIRPLCPETQAHIRGLGIRTEVLDTRNAAAQYNLLATERGVEQIAAALIPLGWKEGEGMAE</sequence>
<dbReference type="InterPro" id="IPR007523">
    <property type="entry name" value="NDUFAF3/AAMDC"/>
</dbReference>
<dbReference type="Pfam" id="PF04430">
    <property type="entry name" value="DUF498"/>
    <property type="match status" value="1"/>
</dbReference>
<dbReference type="PANTHER" id="PTHR21192">
    <property type="entry name" value="NUCLEAR PROTEIN E3-3"/>
    <property type="match status" value="1"/>
</dbReference>
<proteinExistence type="predicted"/>
<dbReference type="Gene3D" id="3.40.1230.10">
    <property type="entry name" value="MTH938-like"/>
    <property type="match status" value="1"/>
</dbReference>
<dbReference type="GO" id="GO:0032981">
    <property type="term" value="P:mitochondrial respiratory chain complex I assembly"/>
    <property type="evidence" value="ECO:0007669"/>
    <property type="project" value="TreeGrafter"/>
</dbReference>
<name>A0A9P1HAQ8_9PEZI</name>
<evidence type="ECO:0000256" key="1">
    <source>
        <dbReference type="SAM" id="MobiDB-lite"/>
    </source>
</evidence>
<evidence type="ECO:0000313" key="3">
    <source>
        <dbReference type="Proteomes" id="UP000838763"/>
    </source>
</evidence>
<organism evidence="2 3">
    <name type="scientific">Parascedosporium putredinis</name>
    <dbReference type="NCBI Taxonomy" id="1442378"/>
    <lineage>
        <taxon>Eukaryota</taxon>
        <taxon>Fungi</taxon>
        <taxon>Dikarya</taxon>
        <taxon>Ascomycota</taxon>
        <taxon>Pezizomycotina</taxon>
        <taxon>Sordariomycetes</taxon>
        <taxon>Hypocreomycetidae</taxon>
        <taxon>Microascales</taxon>
        <taxon>Microascaceae</taxon>
        <taxon>Parascedosporium</taxon>
    </lineage>
</organism>
<comment type="caution">
    <text evidence="2">The sequence shown here is derived from an EMBL/GenBank/DDBJ whole genome shotgun (WGS) entry which is preliminary data.</text>
</comment>
<dbReference type="OrthoDB" id="20681at2759"/>
<protein>
    <recommendedName>
        <fullName evidence="4">NADH dehydrogenase [ubiquinone] 1 alpha subcomplex assembly factor 3</fullName>
    </recommendedName>
</protein>
<dbReference type="EMBL" id="CALLCH030000019">
    <property type="protein sequence ID" value="CAI4219075.1"/>
    <property type="molecule type" value="Genomic_DNA"/>
</dbReference>
<dbReference type="PANTHER" id="PTHR21192:SF2">
    <property type="entry name" value="NADH DEHYDROGENASE [UBIQUINONE] 1 ALPHA SUBCOMPLEX ASSEMBLY FACTOR 3"/>
    <property type="match status" value="1"/>
</dbReference>
<evidence type="ECO:0000313" key="2">
    <source>
        <dbReference type="EMBL" id="CAI4219075.1"/>
    </source>
</evidence>
<dbReference type="InterPro" id="IPR036748">
    <property type="entry name" value="MTH938-like_sf"/>
</dbReference>
<dbReference type="Proteomes" id="UP000838763">
    <property type="component" value="Unassembled WGS sequence"/>
</dbReference>
<dbReference type="AlphaFoldDB" id="A0A9P1HAQ8"/>
<accession>A0A9P1HAQ8</accession>
<evidence type="ECO:0008006" key="4">
    <source>
        <dbReference type="Google" id="ProtNLM"/>
    </source>
</evidence>
<dbReference type="GO" id="GO:0005743">
    <property type="term" value="C:mitochondrial inner membrane"/>
    <property type="evidence" value="ECO:0007669"/>
    <property type="project" value="TreeGrafter"/>
</dbReference>
<feature type="region of interest" description="Disordered" evidence="1">
    <location>
        <begin position="48"/>
        <end position="78"/>
    </location>
</feature>
<reference evidence="2" key="1">
    <citation type="submission" date="2022-11" db="EMBL/GenBank/DDBJ databases">
        <authorList>
            <person name="Scott C."/>
            <person name="Bruce N."/>
        </authorList>
    </citation>
    <scope>NUCLEOTIDE SEQUENCE</scope>
</reference>